<dbReference type="EMBL" id="BLLA01000001">
    <property type="protein sequence ID" value="GFG98207.1"/>
    <property type="molecule type" value="Genomic_DNA"/>
</dbReference>
<evidence type="ECO:0000313" key="4">
    <source>
        <dbReference type="Proteomes" id="UP000465301"/>
    </source>
</evidence>
<accession>A0A7I9ZC24</accession>
<sequence length="444" mass="49757">MESTICDVRLSTARKFWRINMNRMTRPVLLEVAGREVAVTHPDKVVFPRADGHKTSGPYTKLDLVRYYLSVADGALRGVAGRPMILKRFVKGITEEAVFQKRAPAKRPDWIDVAELRYARGTSAAEAVLRDAAGLAWAINLGCVDLNPHPVLADDLDHPDELRVDLDPMPGVSWRRIVDVALVAREVLEDYGLTAWPKTSGSRGFHIYARIARRWEFRQVRLAAQTVAREVERRVPEAATSRWWKEEREGVFVDFNQNAKDRTVASAYSVRATPDARVSTPLHWDEVAGCDPEAFTIDTVPGRFAELGDPWAGMDDAVGELDRLLVLAEEMGPPERAPKGSGQRGSGAAGRRQSQMPLIEIARTKTKDEAMAALDTWRDRYPAVAERLQPVDVLVDGMRGPSSIWYRIRINLQHVPEGQRPPQEELIADYSPWETNGGKQRPSN</sequence>
<dbReference type="Proteomes" id="UP000465301">
    <property type="component" value="Unassembled WGS sequence"/>
</dbReference>
<gene>
    <name evidence="3" type="ORF">MTIM_40860</name>
</gene>
<dbReference type="InterPro" id="IPR014145">
    <property type="entry name" value="LigD_pol_dom"/>
</dbReference>
<dbReference type="CDD" id="cd04865">
    <property type="entry name" value="LigD_Pol_like_2"/>
    <property type="match status" value="1"/>
</dbReference>
<evidence type="ECO:0000259" key="2">
    <source>
        <dbReference type="Pfam" id="PF21686"/>
    </source>
</evidence>
<comment type="caution">
    <text evidence="3">The sequence shown here is derived from an EMBL/GenBank/DDBJ whole genome shotgun (WGS) entry which is preliminary data.</text>
</comment>
<organism evidence="3 4">
    <name type="scientific">Mycobacterium timonense</name>
    <dbReference type="NCBI Taxonomy" id="701043"/>
    <lineage>
        <taxon>Bacteria</taxon>
        <taxon>Bacillati</taxon>
        <taxon>Actinomycetota</taxon>
        <taxon>Actinomycetes</taxon>
        <taxon>Mycobacteriales</taxon>
        <taxon>Mycobacteriaceae</taxon>
        <taxon>Mycobacterium</taxon>
        <taxon>Mycobacterium avium complex (MAC)</taxon>
    </lineage>
</organism>
<feature type="domain" description="DNA ligase D polymerase" evidence="2">
    <location>
        <begin position="60"/>
        <end position="311"/>
    </location>
</feature>
<dbReference type="Pfam" id="PF21686">
    <property type="entry name" value="LigD_Prim-Pol"/>
    <property type="match status" value="1"/>
</dbReference>
<dbReference type="PANTHER" id="PTHR42705">
    <property type="entry name" value="BIFUNCTIONAL NON-HOMOLOGOUS END JOINING PROTEIN LIGD"/>
    <property type="match status" value="1"/>
</dbReference>
<feature type="compositionally biased region" description="Polar residues" evidence="1">
    <location>
        <begin position="433"/>
        <end position="444"/>
    </location>
</feature>
<feature type="region of interest" description="Disordered" evidence="1">
    <location>
        <begin position="332"/>
        <end position="354"/>
    </location>
</feature>
<name>A0A7I9ZC24_9MYCO</name>
<protein>
    <submittedName>
        <fullName evidence="3">DNA polymerase domain-containing protein</fullName>
    </submittedName>
</protein>
<evidence type="ECO:0000256" key="1">
    <source>
        <dbReference type="SAM" id="MobiDB-lite"/>
    </source>
</evidence>
<keyword evidence="4" id="KW-1185">Reference proteome</keyword>
<evidence type="ECO:0000313" key="3">
    <source>
        <dbReference type="EMBL" id="GFG98207.1"/>
    </source>
</evidence>
<dbReference type="AlphaFoldDB" id="A0A7I9ZC24"/>
<dbReference type="PANTHER" id="PTHR42705:SF3">
    <property type="entry name" value="ATP-DEPENDENT DNA LIGASE"/>
    <property type="match status" value="1"/>
</dbReference>
<reference evidence="3 4" key="1">
    <citation type="journal article" date="2019" name="Emerg. Microbes Infect.">
        <title>Comprehensive subspecies identification of 175 nontuberculous mycobacteria species based on 7547 genomic profiles.</title>
        <authorList>
            <person name="Matsumoto Y."/>
            <person name="Kinjo T."/>
            <person name="Motooka D."/>
            <person name="Nabeya D."/>
            <person name="Jung N."/>
            <person name="Uechi K."/>
            <person name="Horii T."/>
            <person name="Iida T."/>
            <person name="Fujita J."/>
            <person name="Nakamura S."/>
        </authorList>
    </citation>
    <scope>NUCLEOTIDE SEQUENCE [LARGE SCALE GENOMIC DNA]</scope>
    <source>
        <strain evidence="3 4">JCM 30726</strain>
    </source>
</reference>
<dbReference type="Gene3D" id="3.90.920.10">
    <property type="entry name" value="DNA primase, PRIM domain"/>
    <property type="match status" value="1"/>
</dbReference>
<proteinExistence type="predicted"/>
<feature type="region of interest" description="Disordered" evidence="1">
    <location>
        <begin position="418"/>
        <end position="444"/>
    </location>
</feature>
<dbReference type="InterPro" id="IPR052171">
    <property type="entry name" value="NHEJ_LigD"/>
</dbReference>